<protein>
    <submittedName>
        <fullName evidence="1">Uncharacterized protein</fullName>
    </submittedName>
</protein>
<organism evidence="1 2">
    <name type="scientific">Massilia oculi</name>
    <dbReference type="NCBI Taxonomy" id="945844"/>
    <lineage>
        <taxon>Bacteria</taxon>
        <taxon>Pseudomonadati</taxon>
        <taxon>Pseudomonadota</taxon>
        <taxon>Betaproteobacteria</taxon>
        <taxon>Burkholderiales</taxon>
        <taxon>Oxalobacteraceae</taxon>
        <taxon>Telluria group</taxon>
        <taxon>Massilia</taxon>
    </lineage>
</organism>
<evidence type="ECO:0000313" key="2">
    <source>
        <dbReference type="Proteomes" id="UP000245820"/>
    </source>
</evidence>
<keyword evidence="2" id="KW-1185">Reference proteome</keyword>
<dbReference type="EMBL" id="CP029343">
    <property type="protein sequence ID" value="AWL07372.1"/>
    <property type="molecule type" value="Genomic_DNA"/>
</dbReference>
<proteinExistence type="predicted"/>
<dbReference type="Proteomes" id="UP000245820">
    <property type="component" value="Chromosome"/>
</dbReference>
<evidence type="ECO:0000313" key="1">
    <source>
        <dbReference type="EMBL" id="AWL07372.1"/>
    </source>
</evidence>
<gene>
    <name evidence="1" type="ORF">DIR46_25040</name>
</gene>
<sequence>MAIIMDRNLISILKGAYWCHTSSHPKEKIMSTLSLRPSLAVQLSAFAATLANFVRAKAAPGAVARSADAGDVWALYRMTRGADAVSPAVARRLEAHAQSK</sequence>
<name>A0A2S2DPQ9_9BURK</name>
<dbReference type="RefSeq" id="WP_109347659.1">
    <property type="nucleotide sequence ID" value="NZ_CP029343.1"/>
</dbReference>
<accession>A0A2S2DPQ9</accession>
<dbReference type="KEGG" id="mtim:DIR46_25040"/>
<dbReference type="AlphaFoldDB" id="A0A2S2DPQ9"/>
<reference evidence="1 2" key="1">
    <citation type="submission" date="2018-05" db="EMBL/GenBank/DDBJ databases">
        <title>Complete genome sequence of Massilia oculi sp. nov. CCUG 43427T (=DSM 26321T), the type strain of M. oculi, and comparison with genome sequences of other Massilia strains.</title>
        <authorList>
            <person name="Zhu B."/>
        </authorList>
    </citation>
    <scope>NUCLEOTIDE SEQUENCE [LARGE SCALE GENOMIC DNA]</scope>
    <source>
        <strain evidence="1 2">CCUG 43427</strain>
    </source>
</reference>